<reference evidence="2 3" key="1">
    <citation type="journal article" date="2019" name="Sci. Rep.">
        <title>Orb-weaving spider Araneus ventricosus genome elucidates the spidroin gene catalogue.</title>
        <authorList>
            <person name="Kono N."/>
            <person name="Nakamura H."/>
            <person name="Ohtoshi R."/>
            <person name="Moran D.A.P."/>
            <person name="Shinohara A."/>
            <person name="Yoshida Y."/>
            <person name="Fujiwara M."/>
            <person name="Mori M."/>
            <person name="Tomita M."/>
            <person name="Arakawa K."/>
        </authorList>
    </citation>
    <scope>NUCLEOTIDE SEQUENCE [LARGE SCALE GENOMIC DNA]</scope>
</reference>
<keyword evidence="3" id="KW-1185">Reference proteome</keyword>
<dbReference type="OrthoDB" id="6423696at2759"/>
<dbReference type="SUPFAM" id="SSF46938">
    <property type="entry name" value="CRAL/TRIO N-terminal domain"/>
    <property type="match status" value="1"/>
</dbReference>
<accession>A0A4Y2UU21</accession>
<gene>
    <name evidence="2" type="ORF">AVEN_232069_1</name>
</gene>
<evidence type="ECO:0000313" key="2">
    <source>
        <dbReference type="EMBL" id="GBO15702.1"/>
    </source>
</evidence>
<evidence type="ECO:0000259" key="1">
    <source>
        <dbReference type="SMART" id="SM01100"/>
    </source>
</evidence>
<comment type="caution">
    <text evidence="2">The sequence shown here is derived from an EMBL/GenBank/DDBJ whole genome shotgun (WGS) entry which is preliminary data.</text>
</comment>
<dbReference type="AlphaFoldDB" id="A0A4Y2UU21"/>
<feature type="domain" description="CRAL/TRIO N-terminal" evidence="1">
    <location>
        <begin position="32"/>
        <end position="57"/>
    </location>
</feature>
<evidence type="ECO:0000313" key="3">
    <source>
        <dbReference type="Proteomes" id="UP000499080"/>
    </source>
</evidence>
<dbReference type="Pfam" id="PF03765">
    <property type="entry name" value="CRAL_TRIO_N"/>
    <property type="match status" value="1"/>
</dbReference>
<dbReference type="SMART" id="SM01100">
    <property type="entry name" value="CRAL_TRIO_N"/>
    <property type="match status" value="1"/>
</dbReference>
<organism evidence="2 3">
    <name type="scientific">Araneus ventricosus</name>
    <name type="common">Orbweaver spider</name>
    <name type="synonym">Epeira ventricosa</name>
    <dbReference type="NCBI Taxonomy" id="182803"/>
    <lineage>
        <taxon>Eukaryota</taxon>
        <taxon>Metazoa</taxon>
        <taxon>Ecdysozoa</taxon>
        <taxon>Arthropoda</taxon>
        <taxon>Chelicerata</taxon>
        <taxon>Arachnida</taxon>
        <taxon>Araneae</taxon>
        <taxon>Araneomorphae</taxon>
        <taxon>Entelegynae</taxon>
        <taxon>Araneoidea</taxon>
        <taxon>Araneidae</taxon>
        <taxon>Araneus</taxon>
    </lineage>
</organism>
<feature type="non-terminal residue" evidence="2">
    <location>
        <position position="57"/>
    </location>
</feature>
<name>A0A4Y2UU21_ARAVE</name>
<proteinExistence type="predicted"/>
<dbReference type="Proteomes" id="UP000499080">
    <property type="component" value="Unassembled WGS sequence"/>
</dbReference>
<sequence>MTQGDIITDEERCVDELRRRVKGKMSEEMYADTEMFLRFLRARSYNLDAAEDMLTKV</sequence>
<protein>
    <recommendedName>
        <fullName evidence="1">CRAL/TRIO N-terminal domain-containing protein</fullName>
    </recommendedName>
</protein>
<dbReference type="Gene3D" id="1.10.8.20">
    <property type="entry name" value="N-terminal domain of phosphatidylinositol transfer protein sec14p"/>
    <property type="match status" value="1"/>
</dbReference>
<dbReference type="InterPro" id="IPR036273">
    <property type="entry name" value="CRAL/TRIO_N_dom_sf"/>
</dbReference>
<dbReference type="EMBL" id="BGPR01039698">
    <property type="protein sequence ID" value="GBO15702.1"/>
    <property type="molecule type" value="Genomic_DNA"/>
</dbReference>
<dbReference type="InterPro" id="IPR011074">
    <property type="entry name" value="CRAL/TRIO_N_dom"/>
</dbReference>